<feature type="domain" description="Beta-lactamase-related" evidence="1">
    <location>
        <begin position="9"/>
        <end position="318"/>
    </location>
</feature>
<dbReference type="Pfam" id="PF00144">
    <property type="entry name" value="Beta-lactamase"/>
    <property type="match status" value="1"/>
</dbReference>
<dbReference type="InterPro" id="IPR001466">
    <property type="entry name" value="Beta-lactam-related"/>
</dbReference>
<organism evidence="2 3">
    <name type="scientific">Rapidithrix thailandica</name>
    <dbReference type="NCBI Taxonomy" id="413964"/>
    <lineage>
        <taxon>Bacteria</taxon>
        <taxon>Pseudomonadati</taxon>
        <taxon>Bacteroidota</taxon>
        <taxon>Cytophagia</taxon>
        <taxon>Cytophagales</taxon>
        <taxon>Flammeovirgaceae</taxon>
        <taxon>Rapidithrix</taxon>
    </lineage>
</organism>
<evidence type="ECO:0000313" key="2">
    <source>
        <dbReference type="EMBL" id="MEN7551087.1"/>
    </source>
</evidence>
<keyword evidence="2" id="KW-0378">Hydrolase</keyword>
<dbReference type="Proteomes" id="UP001403385">
    <property type="component" value="Unassembled WGS sequence"/>
</dbReference>
<dbReference type="Gene3D" id="3.40.710.10">
    <property type="entry name" value="DD-peptidase/beta-lactamase superfamily"/>
    <property type="match status" value="1"/>
</dbReference>
<dbReference type="EC" id="3.1.1.103" evidence="2"/>
<dbReference type="InterPro" id="IPR050491">
    <property type="entry name" value="AmpC-like"/>
</dbReference>
<evidence type="ECO:0000313" key="3">
    <source>
        <dbReference type="Proteomes" id="UP001403385"/>
    </source>
</evidence>
<comment type="caution">
    <text evidence="2">The sequence shown here is derived from an EMBL/GenBank/DDBJ whole genome shotgun (WGS) entry which is preliminary data.</text>
</comment>
<gene>
    <name evidence="2" type="ORF">AAG747_24410</name>
</gene>
<proteinExistence type="predicted"/>
<sequence>MKYEHQIDSLLAEYNQLNQPGFSVGVFQNNEWVYTRGLGLANLDYKVPNSKDTVFRIASTSKQFTAACIFLLERQGKLSLQDRLSNFFPEFPEYAQRIRVHHLLHHTSGLRDYLMLAYLAGKRKEDYYTDFEVMEWLVRQQNLNFEPGSAYAYSNSGYWLLGQIVRKVSGKTLAEFAQEYVFAPLEMTHTHFHDDPTRIVENRATGYTVDEKENFKISMTPLPMVGDGGVFTTITDFKKWIDEYALCTYFDREFWEKMTSVGMLENGQKTNYAGGLEISTYQGLKTVSHGGSFVGYLSHFVLFPKEELALVCFANRNDILPWAINFMLADVFLDGNVNAQAPEKQSGSQKFLPLSSEELSSFAGEYVIQPGIECLIEVDQSGLTVMQNWNESQYIIRPIATNVFVLPEQAEIRFEFSDFREGKASKLTVFQQGKKTECERKQATDFSGLNLEDYVGVYSTKELDVRYNMLIGDKALLCKVGNQECWELIPQADDRFVTQEMQFIFCRKEGLVSSFILEVAGIKNLEFIKE</sequence>
<accession>A0AAW9S4H8</accession>
<dbReference type="GO" id="GO:0016787">
    <property type="term" value="F:hydrolase activity"/>
    <property type="evidence" value="ECO:0007669"/>
    <property type="project" value="UniProtKB-KW"/>
</dbReference>
<dbReference type="EMBL" id="JBDKWZ010000019">
    <property type="protein sequence ID" value="MEN7551087.1"/>
    <property type="molecule type" value="Genomic_DNA"/>
</dbReference>
<dbReference type="PANTHER" id="PTHR46825">
    <property type="entry name" value="D-ALANYL-D-ALANINE-CARBOXYPEPTIDASE/ENDOPEPTIDASE AMPH"/>
    <property type="match status" value="1"/>
</dbReference>
<dbReference type="AlphaFoldDB" id="A0AAW9S4H8"/>
<dbReference type="PANTHER" id="PTHR46825:SF9">
    <property type="entry name" value="BETA-LACTAMASE-RELATED DOMAIN-CONTAINING PROTEIN"/>
    <property type="match status" value="1"/>
</dbReference>
<protein>
    <submittedName>
        <fullName evidence="2">Serine hydrolase domain-containing protein</fullName>
        <ecNumber evidence="2">3.1.1.103</ecNumber>
    </submittedName>
</protein>
<keyword evidence="3" id="KW-1185">Reference proteome</keyword>
<dbReference type="InterPro" id="IPR012338">
    <property type="entry name" value="Beta-lactam/transpept-like"/>
</dbReference>
<dbReference type="SUPFAM" id="SSF56601">
    <property type="entry name" value="beta-lactamase/transpeptidase-like"/>
    <property type="match status" value="1"/>
</dbReference>
<reference evidence="2 3" key="1">
    <citation type="submission" date="2024-04" db="EMBL/GenBank/DDBJ databases">
        <title>Novel genus in family Flammeovirgaceae.</title>
        <authorList>
            <person name="Nguyen T.H."/>
            <person name="Vuong T.Q."/>
            <person name="Le H."/>
            <person name="Kim S.-G."/>
        </authorList>
    </citation>
    <scope>NUCLEOTIDE SEQUENCE [LARGE SCALE GENOMIC DNA]</scope>
    <source>
        <strain evidence="2 3">JCM 23209</strain>
    </source>
</reference>
<name>A0AAW9S4H8_9BACT</name>
<evidence type="ECO:0000259" key="1">
    <source>
        <dbReference type="Pfam" id="PF00144"/>
    </source>
</evidence>
<dbReference type="RefSeq" id="WP_346823869.1">
    <property type="nucleotide sequence ID" value="NZ_JBDKWZ010000019.1"/>
</dbReference>